<reference evidence="10 11" key="1">
    <citation type="submission" date="2024-09" db="EMBL/GenBank/DDBJ databases">
        <title>Laminarin stimulates single cell rates of sulfate reduction while oxygen inhibits transcriptomic activity in coastal marine sediment.</title>
        <authorList>
            <person name="Lindsay M."/>
            <person name="Orcutt B."/>
            <person name="Emerson D."/>
            <person name="Stepanauskas R."/>
            <person name="D'Angelo T."/>
        </authorList>
    </citation>
    <scope>NUCLEOTIDE SEQUENCE [LARGE SCALE GENOMIC DNA]</scope>
    <source>
        <strain evidence="10">SAG AM-311-K15</strain>
    </source>
</reference>
<name>A0ABV6YZF6_UNCC1</name>
<dbReference type="PANTHER" id="PTHR11692:SF0">
    <property type="entry name" value="BIFUNCTIONAL PURINE BIOSYNTHESIS PROTEIN ATIC"/>
    <property type="match status" value="1"/>
</dbReference>
<comment type="catalytic activity">
    <reaction evidence="8">
        <text>(6R)-10-formyltetrahydrofolate + 5-amino-1-(5-phospho-beta-D-ribosyl)imidazole-4-carboxamide = 5-formamido-1-(5-phospho-D-ribosyl)imidazole-4-carboxamide + (6S)-5,6,7,8-tetrahydrofolate</text>
        <dbReference type="Rhea" id="RHEA:22192"/>
        <dbReference type="ChEBI" id="CHEBI:57453"/>
        <dbReference type="ChEBI" id="CHEBI:58467"/>
        <dbReference type="ChEBI" id="CHEBI:58475"/>
        <dbReference type="ChEBI" id="CHEBI:195366"/>
        <dbReference type="EC" id="2.1.2.3"/>
    </reaction>
</comment>
<comment type="pathway">
    <text evidence="2 8">Purine metabolism; IMP biosynthesis via de novo pathway; 5-formamido-1-(5-phospho-D-ribosyl)imidazole-4-carboxamide from 5-amino-1-(5-phospho-D-ribosyl)imidazole-4-carboxamide (10-formyl THF route): step 1/1.</text>
</comment>
<dbReference type="NCBIfam" id="NF002049">
    <property type="entry name" value="PRK00881.1"/>
    <property type="match status" value="1"/>
</dbReference>
<dbReference type="HAMAP" id="MF_00139">
    <property type="entry name" value="PurH"/>
    <property type="match status" value="1"/>
</dbReference>
<keyword evidence="11" id="KW-1185">Reference proteome</keyword>
<evidence type="ECO:0000256" key="3">
    <source>
        <dbReference type="ARBA" id="ARBA00007667"/>
    </source>
</evidence>
<comment type="pathway">
    <text evidence="1 8">Purine metabolism; IMP biosynthesis via de novo pathway; IMP from 5-formamido-1-(5-phospho-D-ribosyl)imidazole-4-carboxamide: step 1/1.</text>
</comment>
<dbReference type="GO" id="GO:0003937">
    <property type="term" value="F:IMP cyclohydrolase activity"/>
    <property type="evidence" value="ECO:0007669"/>
    <property type="project" value="UniProtKB-EC"/>
</dbReference>
<dbReference type="GO" id="GO:0004643">
    <property type="term" value="F:phosphoribosylaminoimidazolecarboxamide formyltransferase activity"/>
    <property type="evidence" value="ECO:0007669"/>
    <property type="project" value="UniProtKB-EC"/>
</dbReference>
<comment type="catalytic activity">
    <reaction evidence="8">
        <text>IMP + H2O = 5-formamido-1-(5-phospho-D-ribosyl)imidazole-4-carboxamide</text>
        <dbReference type="Rhea" id="RHEA:18445"/>
        <dbReference type="ChEBI" id="CHEBI:15377"/>
        <dbReference type="ChEBI" id="CHEBI:58053"/>
        <dbReference type="ChEBI" id="CHEBI:58467"/>
        <dbReference type="EC" id="3.5.4.10"/>
    </reaction>
</comment>
<comment type="domain">
    <text evidence="8">The IMP cyclohydrolase activity resides in the N-terminal region.</text>
</comment>
<dbReference type="Pfam" id="PF02142">
    <property type="entry name" value="MGS"/>
    <property type="match status" value="1"/>
</dbReference>
<dbReference type="NCBIfam" id="TIGR00355">
    <property type="entry name" value="purH"/>
    <property type="match status" value="1"/>
</dbReference>
<organism evidence="10 11">
    <name type="scientific">candidate division CSSED10-310 bacterium</name>
    <dbReference type="NCBI Taxonomy" id="2855610"/>
    <lineage>
        <taxon>Bacteria</taxon>
        <taxon>Bacteria division CSSED10-310</taxon>
    </lineage>
</organism>
<evidence type="ECO:0000256" key="7">
    <source>
        <dbReference type="ARBA" id="ARBA00023268"/>
    </source>
</evidence>
<gene>
    <name evidence="8 10" type="primary">purH</name>
    <name evidence="10" type="ORF">ACFL27_14795</name>
</gene>
<accession>A0ABV6YZF6</accession>
<dbReference type="SMART" id="SM00798">
    <property type="entry name" value="AICARFT_IMPCHas"/>
    <property type="match status" value="1"/>
</dbReference>
<dbReference type="SMART" id="SM00851">
    <property type="entry name" value="MGS"/>
    <property type="match status" value="1"/>
</dbReference>
<dbReference type="EC" id="3.5.4.10" evidence="8"/>
<dbReference type="InterPro" id="IPR024051">
    <property type="entry name" value="AICAR_Tfase_dup_dom_sf"/>
</dbReference>
<dbReference type="Pfam" id="PF01808">
    <property type="entry name" value="AICARFT_IMPCHas"/>
    <property type="match status" value="1"/>
</dbReference>
<dbReference type="SUPFAM" id="SSF53927">
    <property type="entry name" value="Cytidine deaminase-like"/>
    <property type="match status" value="1"/>
</dbReference>
<evidence type="ECO:0000256" key="2">
    <source>
        <dbReference type="ARBA" id="ARBA00004954"/>
    </source>
</evidence>
<dbReference type="InterPro" id="IPR016193">
    <property type="entry name" value="Cytidine_deaminase-like"/>
</dbReference>
<dbReference type="PANTHER" id="PTHR11692">
    <property type="entry name" value="BIFUNCTIONAL PURINE BIOSYNTHESIS PROTEIN PURH"/>
    <property type="match status" value="1"/>
</dbReference>
<evidence type="ECO:0000313" key="11">
    <source>
        <dbReference type="Proteomes" id="UP001594351"/>
    </source>
</evidence>
<comment type="caution">
    <text evidence="10">The sequence shown here is derived from an EMBL/GenBank/DDBJ whole genome shotgun (WGS) entry which is preliminary data.</text>
</comment>
<proteinExistence type="inferred from homology"/>
<evidence type="ECO:0000256" key="4">
    <source>
        <dbReference type="ARBA" id="ARBA00022679"/>
    </source>
</evidence>
<dbReference type="CDD" id="cd01421">
    <property type="entry name" value="IMPCH"/>
    <property type="match status" value="1"/>
</dbReference>
<sequence length="529" mass="58412">MGTEKGKRRIKRALVSLYHKEAGLSFCRYLQELNVEIIASGGTAKFLTEQGIKVIRVADITRFHDILGGRVKTLHPSIFGGILARRDKEQDLQELQNLGLITLDLIYVNLYPFKQAVAEAQPLAEAVELIDIGGSALIRAAAKNYHDVTVIVDQADIAQVDQEMRASGGYTYTDTRLALAVKAFQASAAYDQRIAAYLSSFLKHKKESDTAPYFPEKMSLELTDMSPLKYGENPHQEAAFYRVAGADNTFATFENVAQRPLSFNNLFDLHAAYELVWDFAEPTIAIIKHATPCGIASHDDLATAYQNALDCDPLSAYGSIIALNRKVDLAVAQKIHGTKFIEAVVAPDYDPDALKKLKKKKKRRFISCKPPQRGTAENLSYRWIGGGFLLQVDDKMTYKDDLLSVVSARKPTAPEMADLLFAWTAVKHVRSNAILLAKDKSSVGIGGGQTSRVDSCQIALDKAGPRTQNSVMASDAFFPFRDSIDLIKEKGVTAVIQPGGSIRDEEVITACNEHDIAMVFTGIRHFRHQ</sequence>
<dbReference type="EC" id="2.1.2.3" evidence="8"/>
<protein>
    <recommendedName>
        <fullName evidence="8">Bifunctional purine biosynthesis protein PurH</fullName>
    </recommendedName>
    <domain>
        <recommendedName>
            <fullName evidence="8">Phosphoribosylaminoimidazolecarboxamide formyltransferase</fullName>
            <ecNumber evidence="8">2.1.2.3</ecNumber>
        </recommendedName>
        <alternativeName>
            <fullName evidence="8">AICAR transformylase</fullName>
        </alternativeName>
    </domain>
    <domain>
        <recommendedName>
            <fullName evidence="8">IMP cyclohydrolase</fullName>
            <ecNumber evidence="8">3.5.4.10</ecNumber>
        </recommendedName>
        <alternativeName>
            <fullName evidence="8">ATIC</fullName>
        </alternativeName>
        <alternativeName>
            <fullName evidence="8">IMP synthase</fullName>
        </alternativeName>
        <alternativeName>
            <fullName evidence="8">Inosinicase</fullName>
        </alternativeName>
    </domain>
</protein>
<keyword evidence="4 8" id="KW-0808">Transferase</keyword>
<evidence type="ECO:0000256" key="6">
    <source>
        <dbReference type="ARBA" id="ARBA00022801"/>
    </source>
</evidence>
<dbReference type="InterPro" id="IPR036914">
    <property type="entry name" value="MGS-like_dom_sf"/>
</dbReference>
<evidence type="ECO:0000313" key="10">
    <source>
        <dbReference type="EMBL" id="MFC1851461.1"/>
    </source>
</evidence>
<dbReference type="Proteomes" id="UP001594351">
    <property type="component" value="Unassembled WGS sequence"/>
</dbReference>
<dbReference type="InterPro" id="IPR011607">
    <property type="entry name" value="MGS-like_dom"/>
</dbReference>
<evidence type="ECO:0000256" key="8">
    <source>
        <dbReference type="HAMAP-Rule" id="MF_00139"/>
    </source>
</evidence>
<dbReference type="PROSITE" id="PS51855">
    <property type="entry name" value="MGS"/>
    <property type="match status" value="1"/>
</dbReference>
<evidence type="ECO:0000256" key="1">
    <source>
        <dbReference type="ARBA" id="ARBA00004844"/>
    </source>
</evidence>
<evidence type="ECO:0000256" key="5">
    <source>
        <dbReference type="ARBA" id="ARBA00022755"/>
    </source>
</evidence>
<dbReference type="PIRSF" id="PIRSF000414">
    <property type="entry name" value="AICARFT_IMPCHas"/>
    <property type="match status" value="1"/>
</dbReference>
<dbReference type="InterPro" id="IPR002695">
    <property type="entry name" value="PurH-like"/>
</dbReference>
<dbReference type="Gene3D" id="3.40.50.1380">
    <property type="entry name" value="Methylglyoxal synthase-like domain"/>
    <property type="match status" value="1"/>
</dbReference>
<feature type="domain" description="MGS-like" evidence="9">
    <location>
        <begin position="1"/>
        <end position="152"/>
    </location>
</feature>
<evidence type="ECO:0000259" key="9">
    <source>
        <dbReference type="PROSITE" id="PS51855"/>
    </source>
</evidence>
<keyword evidence="6 8" id="KW-0378">Hydrolase</keyword>
<comment type="similarity">
    <text evidence="3 8">Belongs to the PurH family.</text>
</comment>
<dbReference type="EMBL" id="JBHPBY010000191">
    <property type="protein sequence ID" value="MFC1851461.1"/>
    <property type="molecule type" value="Genomic_DNA"/>
</dbReference>
<dbReference type="Gene3D" id="3.40.140.20">
    <property type="match status" value="2"/>
</dbReference>
<keyword evidence="7 8" id="KW-0511">Multifunctional enzyme</keyword>
<dbReference type="SUPFAM" id="SSF52335">
    <property type="entry name" value="Methylglyoxal synthase-like"/>
    <property type="match status" value="1"/>
</dbReference>
<keyword evidence="5 8" id="KW-0658">Purine biosynthesis</keyword>